<evidence type="ECO:0000313" key="3">
    <source>
        <dbReference type="EMBL" id="PJE27751.1"/>
    </source>
</evidence>
<keyword evidence="3" id="KW-0067">ATP-binding</keyword>
<keyword evidence="4" id="KW-0808">Transferase</keyword>
<dbReference type="SUPFAM" id="SSF55874">
    <property type="entry name" value="ATPase domain of HSP90 chaperone/DNA topoisomerase II/histidine kinase"/>
    <property type="match status" value="1"/>
</dbReference>
<gene>
    <name evidence="3" type="ORF">CVM39_14335</name>
    <name evidence="4" type="ORF">SAMN06297129_0289</name>
</gene>
<keyword evidence="6" id="KW-1185">Reference proteome</keyword>
<organism evidence="4 5">
    <name type="scientific">Pseudooceanicola antarcticus</name>
    <dbReference type="NCBI Taxonomy" id="1247613"/>
    <lineage>
        <taxon>Bacteria</taxon>
        <taxon>Pseudomonadati</taxon>
        <taxon>Pseudomonadota</taxon>
        <taxon>Alphaproteobacteria</taxon>
        <taxon>Rhodobacterales</taxon>
        <taxon>Paracoccaceae</taxon>
        <taxon>Pseudooceanicola</taxon>
    </lineage>
</organism>
<evidence type="ECO:0000313" key="5">
    <source>
        <dbReference type="Proteomes" id="UP000231655"/>
    </source>
</evidence>
<dbReference type="Proteomes" id="UP000231702">
    <property type="component" value="Unassembled WGS sequence"/>
</dbReference>
<dbReference type="AlphaFoldDB" id="A0A285HNI6"/>
<keyword evidence="3" id="KW-0547">Nucleotide-binding</keyword>
<dbReference type="PANTHER" id="PTHR35526:SF3">
    <property type="entry name" value="ANTI-SIGMA-F FACTOR RSBW"/>
    <property type="match status" value="1"/>
</dbReference>
<reference evidence="3 6" key="2">
    <citation type="journal article" date="2018" name="Int. J. Syst. Evol. Microbiol.">
        <title>Pseudooceanicola lipolyticus sp. nov., a marine alphaproteobacterium, reclassification of Oceanicola flagellatus as Pseudooceanicola flagellatus comb. nov. and emended description of the genus Pseudooceanicola.</title>
        <authorList>
            <person name="Huang M.-M."/>
            <person name="Guo L.-L."/>
            <person name="Wu Y.-H."/>
            <person name="Lai Q.-L."/>
            <person name="Shao Z.-Z."/>
            <person name="Wang C.-S."/>
            <person name="Wu M."/>
            <person name="Xu X.-W."/>
        </authorList>
    </citation>
    <scope>NUCLEOTIDE SEQUENCE [LARGE SCALE GENOMIC DNA]</scope>
    <source>
        <strain evidence="3 6">Ar-45</strain>
    </source>
</reference>
<evidence type="ECO:0000313" key="6">
    <source>
        <dbReference type="Proteomes" id="UP000231702"/>
    </source>
</evidence>
<proteinExistence type="predicted"/>
<dbReference type="InterPro" id="IPR003594">
    <property type="entry name" value="HATPase_dom"/>
</dbReference>
<keyword evidence="1" id="KW-0723">Serine/threonine-protein kinase</keyword>
<sequence length="161" mass="18222">MQTEAGRSLPEQALHRHTKDIRLTFPSSPLSVRRALQTIVADLQELELEERGSVELVLAEVLNNVVEHAYGADERGWISLECATERDGLHFRIRDEGRPMPDDTPPMGAPAPLPEVLDKLPEGGFGWFLIKDLSRDVHYSRLDDVNELTFRIKVDTSPRKN</sequence>
<evidence type="ECO:0000256" key="1">
    <source>
        <dbReference type="ARBA" id="ARBA00022527"/>
    </source>
</evidence>
<dbReference type="InterPro" id="IPR050267">
    <property type="entry name" value="Anti-sigma-factor_SerPK"/>
</dbReference>
<dbReference type="OrthoDB" id="9792240at2"/>
<accession>A0A285HNI6</accession>
<reference evidence="4 5" key="1">
    <citation type="submission" date="2017-09" db="EMBL/GenBank/DDBJ databases">
        <authorList>
            <person name="Ehlers B."/>
            <person name="Leendertz F.H."/>
        </authorList>
    </citation>
    <scope>NUCLEOTIDE SEQUENCE [LARGE SCALE GENOMIC DNA]</scope>
    <source>
        <strain evidence="4 5">CGMCC 1.12662</strain>
    </source>
</reference>
<dbReference type="InterPro" id="IPR036890">
    <property type="entry name" value="HATPase_C_sf"/>
</dbReference>
<name>A0A285HNI6_9RHOB</name>
<dbReference type="Pfam" id="PF13581">
    <property type="entry name" value="HATPase_c_2"/>
    <property type="match status" value="1"/>
</dbReference>
<dbReference type="GO" id="GO:0004674">
    <property type="term" value="F:protein serine/threonine kinase activity"/>
    <property type="evidence" value="ECO:0007669"/>
    <property type="project" value="UniProtKB-KW"/>
</dbReference>
<dbReference type="GO" id="GO:0005524">
    <property type="term" value="F:ATP binding"/>
    <property type="evidence" value="ECO:0007669"/>
    <property type="project" value="UniProtKB-KW"/>
</dbReference>
<keyword evidence="4" id="KW-0418">Kinase</keyword>
<dbReference type="EMBL" id="PGTD01000017">
    <property type="protein sequence ID" value="PJE27751.1"/>
    <property type="molecule type" value="Genomic_DNA"/>
</dbReference>
<dbReference type="PANTHER" id="PTHR35526">
    <property type="entry name" value="ANTI-SIGMA-F FACTOR RSBW-RELATED"/>
    <property type="match status" value="1"/>
</dbReference>
<dbReference type="EMBL" id="OBEA01000001">
    <property type="protein sequence ID" value="SNY37299.1"/>
    <property type="molecule type" value="Genomic_DNA"/>
</dbReference>
<feature type="domain" description="Histidine kinase/HSP90-like ATPase" evidence="2">
    <location>
        <begin position="32"/>
        <end position="151"/>
    </location>
</feature>
<dbReference type="Proteomes" id="UP000231655">
    <property type="component" value="Unassembled WGS sequence"/>
</dbReference>
<evidence type="ECO:0000259" key="2">
    <source>
        <dbReference type="Pfam" id="PF13581"/>
    </source>
</evidence>
<dbReference type="RefSeq" id="WP_097144089.1">
    <property type="nucleotide sequence ID" value="NZ_OBEA01000001.1"/>
</dbReference>
<evidence type="ECO:0000313" key="4">
    <source>
        <dbReference type="EMBL" id="SNY37299.1"/>
    </source>
</evidence>
<protein>
    <submittedName>
        <fullName evidence="3">ATP-binding protein</fullName>
    </submittedName>
    <submittedName>
        <fullName evidence="4">Serine/threonine-protein kinase RsbW</fullName>
    </submittedName>
</protein>
<dbReference type="Gene3D" id="3.30.565.10">
    <property type="entry name" value="Histidine kinase-like ATPase, C-terminal domain"/>
    <property type="match status" value="1"/>
</dbReference>
<dbReference type="CDD" id="cd16936">
    <property type="entry name" value="HATPase_RsbW-like"/>
    <property type="match status" value="1"/>
</dbReference>